<dbReference type="InterPro" id="IPR012677">
    <property type="entry name" value="Nucleotide-bd_a/b_plait_sf"/>
</dbReference>
<evidence type="ECO:0000256" key="2">
    <source>
        <dbReference type="PROSITE-ProRule" id="PRU00176"/>
    </source>
</evidence>
<accession>V5GLQ8</accession>
<dbReference type="InterPro" id="IPR035979">
    <property type="entry name" value="RBD_domain_sf"/>
</dbReference>
<dbReference type="PROSITE" id="PS51391">
    <property type="entry name" value="CID"/>
    <property type="match status" value="1"/>
</dbReference>
<dbReference type="PROSITE" id="PS50102">
    <property type="entry name" value="RRM"/>
    <property type="match status" value="1"/>
</dbReference>
<dbReference type="InterPro" id="IPR035967">
    <property type="entry name" value="SWAP/Surp_sf"/>
</dbReference>
<feature type="domain" description="SURP motif" evidence="5">
    <location>
        <begin position="392"/>
        <end position="435"/>
    </location>
</feature>
<dbReference type="Gene3D" id="3.30.70.330">
    <property type="match status" value="1"/>
</dbReference>
<dbReference type="SUPFAM" id="SSF54928">
    <property type="entry name" value="RNA-binding domain, RBD"/>
    <property type="match status" value="1"/>
</dbReference>
<feature type="compositionally biased region" description="Polar residues" evidence="3">
    <location>
        <begin position="476"/>
        <end position="486"/>
    </location>
</feature>
<dbReference type="GO" id="GO:0005634">
    <property type="term" value="C:nucleus"/>
    <property type="evidence" value="ECO:0007669"/>
    <property type="project" value="TreeGrafter"/>
</dbReference>
<feature type="region of interest" description="Disordered" evidence="3">
    <location>
        <begin position="323"/>
        <end position="360"/>
    </location>
</feature>
<dbReference type="Gene3D" id="1.25.40.90">
    <property type="match status" value="1"/>
</dbReference>
<dbReference type="STRING" id="1365824.V5GLQ8"/>
<dbReference type="AlphaFoldDB" id="V5GLQ8"/>
<dbReference type="EMBL" id="KI545867">
    <property type="protein sequence ID" value="EST06902.1"/>
    <property type="molecule type" value="Genomic_DNA"/>
</dbReference>
<dbReference type="SMART" id="SM00360">
    <property type="entry name" value="RRM"/>
    <property type="match status" value="1"/>
</dbReference>
<name>V5GLQ8_KALBG</name>
<protein>
    <submittedName>
        <fullName evidence="7">Uncharacterized protein</fullName>
    </submittedName>
</protein>
<dbReference type="OMA" id="FKSRVCN"/>
<feature type="region of interest" description="Disordered" evidence="3">
    <location>
        <begin position="458"/>
        <end position="486"/>
    </location>
</feature>
<evidence type="ECO:0000259" key="6">
    <source>
        <dbReference type="PROSITE" id="PS51391"/>
    </source>
</evidence>
<feature type="compositionally biased region" description="Low complexity" evidence="3">
    <location>
        <begin position="153"/>
        <end position="167"/>
    </location>
</feature>
<dbReference type="GO" id="GO:0006396">
    <property type="term" value="P:RNA processing"/>
    <property type="evidence" value="ECO:0007669"/>
    <property type="project" value="InterPro"/>
</dbReference>
<dbReference type="InterPro" id="IPR006569">
    <property type="entry name" value="CID_dom"/>
</dbReference>
<dbReference type="InterPro" id="IPR008942">
    <property type="entry name" value="ENTH_VHS"/>
</dbReference>
<evidence type="ECO:0000259" key="4">
    <source>
        <dbReference type="PROSITE" id="PS50102"/>
    </source>
</evidence>
<feature type="compositionally biased region" description="Polar residues" evidence="3">
    <location>
        <begin position="184"/>
        <end position="196"/>
    </location>
</feature>
<feature type="compositionally biased region" description="Basic and acidic residues" evidence="3">
    <location>
        <begin position="55"/>
        <end position="78"/>
    </location>
</feature>
<dbReference type="HOGENOM" id="CLU_010743_3_0_1"/>
<dbReference type="PROSITE" id="PS50128">
    <property type="entry name" value="SURP"/>
    <property type="match status" value="1"/>
</dbReference>
<gene>
    <name evidence="7" type="ORF">PSEUBRA_SCAF24g01473</name>
</gene>
<sequence>MSSGGNSGYTNKDVLAYIRAQKESETSASKGELELAEQLKRDKFQHGAGKVKSRVQKEREAEEKKRKQAEQDAAKAYDEFVAAMGADEDQDSSKRARGQPTRSKPMGFVAAGGGAYVGSRSEPVKPIEPPPEQQSEATQPSSSEKASLKRVNAAFGDDSSGDEASASNSHPPPTRQEPQRKRQAMSSFLTELQSEQAQRESRLSDLASTTNKSISTLLANETLAKPGSRDLASDPLTTNICIVTLPLNVDERSVGDFFRAWGDIATVKIMWPRGEQRERATGLTGFVAFMTRAEAEQAFKEADGATWAGVRLKLSWGKAMPLPSRAMYPRSTDHKREEKQSGDSRDSGRGASKSNAPKLIIRHRRSGAGVDEQRQHIRDKVRQDCPEMQRLFIETVASRIRSNGAHFEHILREREADNPKFAFLFEQDSVLHHYFRLCLDEHYLPVALDNDEEQDFDDAGSDALYSTDSGEESETNRISLNRSTTSHTPLSPLARRRLCAMLRSLTLRRERIARITAFAMDHASSYPTVVRLLATSLLQPSTPIPRKLARLYALSDILHNSGSPISNAWRYRAALEAQLPLVFAHLGQVAASFAGRMKREEFRGKVIGVLEVWEGWIVVGPHVLERLRRLFDRPPMVKSAVEEEDLDGEALDPAQPAQSNSIEEEDLDGEAL</sequence>
<dbReference type="eggNOG" id="KOG0151">
    <property type="taxonomic scope" value="Eukaryota"/>
</dbReference>
<evidence type="ECO:0000256" key="1">
    <source>
        <dbReference type="ARBA" id="ARBA00022884"/>
    </source>
</evidence>
<dbReference type="SMART" id="SM00648">
    <property type="entry name" value="SWAP"/>
    <property type="match status" value="1"/>
</dbReference>
<evidence type="ECO:0000313" key="7">
    <source>
        <dbReference type="EMBL" id="EST06902.1"/>
    </source>
</evidence>
<dbReference type="InterPro" id="IPR051485">
    <property type="entry name" value="SR-CTD_assoc_factor"/>
</dbReference>
<dbReference type="SUPFAM" id="SSF48464">
    <property type="entry name" value="ENTH/VHS domain"/>
    <property type="match status" value="1"/>
</dbReference>
<dbReference type="SUPFAM" id="SSF109905">
    <property type="entry name" value="Surp module (SWAP domain)"/>
    <property type="match status" value="1"/>
</dbReference>
<keyword evidence="8" id="KW-1185">Reference proteome</keyword>
<feature type="domain" description="RRM" evidence="4">
    <location>
        <begin position="238"/>
        <end position="319"/>
    </location>
</feature>
<dbReference type="PANTHER" id="PTHR23140:SF0">
    <property type="entry name" value="U2 SNRNP-ASSOCIATED SURP MOTIF-CONTAINING PROTEIN"/>
    <property type="match status" value="1"/>
</dbReference>
<dbReference type="Pfam" id="PF04818">
    <property type="entry name" value="CID"/>
    <property type="match status" value="1"/>
</dbReference>
<feature type="compositionally biased region" description="Polar residues" evidence="3">
    <location>
        <begin position="133"/>
        <end position="145"/>
    </location>
</feature>
<dbReference type="Gene3D" id="1.10.10.790">
    <property type="entry name" value="Surp module"/>
    <property type="match status" value="1"/>
</dbReference>
<dbReference type="GO" id="GO:0003723">
    <property type="term" value="F:RNA binding"/>
    <property type="evidence" value="ECO:0007669"/>
    <property type="project" value="UniProtKB-UniRule"/>
</dbReference>
<dbReference type="PANTHER" id="PTHR23140">
    <property type="entry name" value="RNA PROCESSING PROTEIN LD23810P"/>
    <property type="match status" value="1"/>
</dbReference>
<dbReference type="InterPro" id="IPR000061">
    <property type="entry name" value="Surp"/>
</dbReference>
<dbReference type="Pfam" id="PF01805">
    <property type="entry name" value="Surp"/>
    <property type="match status" value="1"/>
</dbReference>
<feature type="region of interest" description="Disordered" evidence="3">
    <location>
        <begin position="39"/>
        <end position="209"/>
    </location>
</feature>
<feature type="region of interest" description="Disordered" evidence="3">
    <location>
        <begin position="641"/>
        <end position="672"/>
    </location>
</feature>
<organism evidence="7 8">
    <name type="scientific">Kalmanozyma brasiliensis (strain GHG001)</name>
    <name type="common">Yeast</name>
    <name type="synonym">Pseudozyma brasiliensis</name>
    <dbReference type="NCBI Taxonomy" id="1365824"/>
    <lineage>
        <taxon>Eukaryota</taxon>
        <taxon>Fungi</taxon>
        <taxon>Dikarya</taxon>
        <taxon>Basidiomycota</taxon>
        <taxon>Ustilaginomycotina</taxon>
        <taxon>Ustilaginomycetes</taxon>
        <taxon>Ustilaginales</taxon>
        <taxon>Ustilaginaceae</taxon>
        <taxon>Kalmanozyma</taxon>
    </lineage>
</organism>
<dbReference type="OrthoDB" id="377209at2759"/>
<feature type="domain" description="CID" evidence="6">
    <location>
        <begin position="490"/>
        <end position="635"/>
    </location>
</feature>
<feature type="compositionally biased region" description="Basic and acidic residues" evidence="3">
    <location>
        <begin position="331"/>
        <end position="348"/>
    </location>
</feature>
<reference evidence="8" key="1">
    <citation type="journal article" date="2013" name="Genome Announc.">
        <title>Draft genome sequence of Pseudozyma brasiliensis sp. nov. strain GHG001, a high producer of endo-1,4-xylanase isolated from an insect pest of sugarcane.</title>
        <authorList>
            <person name="Oliveira J.V.D.C."/>
            <person name="dos Santos R.A.C."/>
            <person name="Borges T.A."/>
            <person name="Riano-Pachon D.M."/>
            <person name="Goldman G.H."/>
        </authorList>
    </citation>
    <scope>NUCLEOTIDE SEQUENCE [LARGE SCALE GENOMIC DNA]</scope>
    <source>
        <strain evidence="8">GHG001</strain>
    </source>
</reference>
<dbReference type="Proteomes" id="UP000019377">
    <property type="component" value="Unassembled WGS sequence"/>
</dbReference>
<keyword evidence="1 2" id="KW-0694">RNA-binding</keyword>
<evidence type="ECO:0000259" key="5">
    <source>
        <dbReference type="PROSITE" id="PS50128"/>
    </source>
</evidence>
<feature type="compositionally biased region" description="Acidic residues" evidence="3">
    <location>
        <begin position="662"/>
        <end position="672"/>
    </location>
</feature>
<dbReference type="SMART" id="SM00582">
    <property type="entry name" value="RPR"/>
    <property type="match status" value="1"/>
</dbReference>
<dbReference type="Pfam" id="PF00076">
    <property type="entry name" value="RRM_1"/>
    <property type="match status" value="1"/>
</dbReference>
<evidence type="ECO:0000313" key="8">
    <source>
        <dbReference type="Proteomes" id="UP000019377"/>
    </source>
</evidence>
<proteinExistence type="predicted"/>
<evidence type="ECO:0000256" key="3">
    <source>
        <dbReference type="SAM" id="MobiDB-lite"/>
    </source>
</evidence>
<dbReference type="InterPro" id="IPR000504">
    <property type="entry name" value="RRM_dom"/>
</dbReference>